<dbReference type="AlphaFoldDB" id="A0A2P6THI8"/>
<sequence length="156" mass="17524">MSEAGATKPKKGGKKKASSASAAKDEAPQPMPPFKPGKLTHYDRQVVDYVRTATAKNIWYYRDRLSTPRGPCSLPVLREAWTQGVIDANTLVWGQGLADWLPIKNVRTLVPQIRTVEVQIATWVKKTFALKPALARARKERAEQRPQPNNQVDIMY</sequence>
<gene>
    <name evidence="3" type="ORF">C2E21_7239</name>
</gene>
<evidence type="ECO:0000256" key="1">
    <source>
        <dbReference type="SAM" id="MobiDB-lite"/>
    </source>
</evidence>
<name>A0A2P6THI8_CHLSO</name>
<dbReference type="InterPro" id="IPR037471">
    <property type="entry name" value="TIC56"/>
</dbReference>
<feature type="region of interest" description="Disordered" evidence="1">
    <location>
        <begin position="1"/>
        <end position="39"/>
    </location>
</feature>
<dbReference type="OrthoDB" id="523541at2759"/>
<evidence type="ECO:0000259" key="2">
    <source>
        <dbReference type="Pfam" id="PF14237"/>
    </source>
</evidence>
<dbReference type="STRING" id="3076.A0A2P6THI8"/>
<evidence type="ECO:0000313" key="4">
    <source>
        <dbReference type="Proteomes" id="UP000239899"/>
    </source>
</evidence>
<comment type="caution">
    <text evidence="3">The sequence shown here is derived from an EMBL/GenBank/DDBJ whole genome shotgun (WGS) entry which is preliminary data.</text>
</comment>
<organism evidence="3 4">
    <name type="scientific">Chlorella sorokiniana</name>
    <name type="common">Freshwater green alga</name>
    <dbReference type="NCBI Taxonomy" id="3076"/>
    <lineage>
        <taxon>Eukaryota</taxon>
        <taxon>Viridiplantae</taxon>
        <taxon>Chlorophyta</taxon>
        <taxon>core chlorophytes</taxon>
        <taxon>Trebouxiophyceae</taxon>
        <taxon>Chlorellales</taxon>
        <taxon>Chlorellaceae</taxon>
        <taxon>Chlorella clade</taxon>
        <taxon>Chlorella</taxon>
    </lineage>
</organism>
<feature type="compositionally biased region" description="Basic residues" evidence="1">
    <location>
        <begin position="8"/>
        <end position="17"/>
    </location>
</feature>
<dbReference type="PANTHER" id="PTHR37755">
    <property type="entry name" value="PROTEIN TIC 56, CHLOROPLASTIC"/>
    <property type="match status" value="1"/>
</dbReference>
<dbReference type="PANTHER" id="PTHR37755:SF1">
    <property type="entry name" value="PROTEIN TIC 56, CHLOROPLASTIC"/>
    <property type="match status" value="1"/>
</dbReference>
<reference evidence="3 4" key="1">
    <citation type="journal article" date="2018" name="Plant J.">
        <title>Genome sequences of Chlorella sorokiniana UTEX 1602 and Micractinium conductrix SAG 241.80: implications to maltose excretion by a green alga.</title>
        <authorList>
            <person name="Arriola M.B."/>
            <person name="Velmurugan N."/>
            <person name="Zhang Y."/>
            <person name="Plunkett M.H."/>
            <person name="Hondzo H."/>
            <person name="Barney B.M."/>
        </authorList>
    </citation>
    <scope>NUCLEOTIDE SEQUENCE [LARGE SCALE GENOMIC DNA]</scope>
    <source>
        <strain evidence="4">UTEX 1602</strain>
    </source>
</reference>
<dbReference type="EMBL" id="LHPG02000015">
    <property type="protein sequence ID" value="PRW33755.1"/>
    <property type="molecule type" value="Genomic_DNA"/>
</dbReference>
<protein>
    <submittedName>
        <fullName evidence="3">RNA binding (Nucleomorph)</fullName>
    </submittedName>
</protein>
<accession>A0A2P6THI8</accession>
<dbReference type="Proteomes" id="UP000239899">
    <property type="component" value="Unassembled WGS sequence"/>
</dbReference>
<feature type="domain" description="GYF" evidence="2">
    <location>
        <begin position="59"/>
        <end position="109"/>
    </location>
</feature>
<evidence type="ECO:0000313" key="3">
    <source>
        <dbReference type="EMBL" id="PRW33755.1"/>
    </source>
</evidence>
<dbReference type="InterPro" id="IPR025640">
    <property type="entry name" value="GYF_2"/>
</dbReference>
<dbReference type="GO" id="GO:0045037">
    <property type="term" value="P:protein import into chloroplast stroma"/>
    <property type="evidence" value="ECO:0007669"/>
    <property type="project" value="TreeGrafter"/>
</dbReference>
<dbReference type="Pfam" id="PF14237">
    <property type="entry name" value="GYF_2"/>
    <property type="match status" value="1"/>
</dbReference>
<proteinExistence type="predicted"/>
<keyword evidence="4" id="KW-1185">Reference proteome</keyword>
<dbReference type="GO" id="GO:0009706">
    <property type="term" value="C:chloroplast inner membrane"/>
    <property type="evidence" value="ECO:0007669"/>
    <property type="project" value="TreeGrafter"/>
</dbReference>